<organism evidence="2 3">
    <name type="scientific">Deinococcus radiopugnans</name>
    <dbReference type="NCBI Taxonomy" id="57497"/>
    <lineage>
        <taxon>Bacteria</taxon>
        <taxon>Thermotogati</taxon>
        <taxon>Deinococcota</taxon>
        <taxon>Deinococci</taxon>
        <taxon>Deinococcales</taxon>
        <taxon>Deinococcaceae</taxon>
        <taxon>Deinococcus</taxon>
    </lineage>
</organism>
<dbReference type="Gene3D" id="1.10.3290.10">
    <property type="entry name" value="Fido-like domain"/>
    <property type="match status" value="1"/>
</dbReference>
<dbReference type="RefSeq" id="WP_039682040.1">
    <property type="nucleotide sequence ID" value="NZ_CP010028.1"/>
</dbReference>
<dbReference type="InterPro" id="IPR003812">
    <property type="entry name" value="Fido"/>
</dbReference>
<dbReference type="PROSITE" id="PS51459">
    <property type="entry name" value="FIDO"/>
    <property type="match status" value="1"/>
</dbReference>
<dbReference type="InterPro" id="IPR036597">
    <property type="entry name" value="Fido-like_dom_sf"/>
</dbReference>
<dbReference type="InterPro" id="IPR040198">
    <property type="entry name" value="Fido_containing"/>
</dbReference>
<evidence type="ECO:0000259" key="1">
    <source>
        <dbReference type="PROSITE" id="PS51459"/>
    </source>
</evidence>
<dbReference type="Pfam" id="PF02661">
    <property type="entry name" value="Fic"/>
    <property type="match status" value="1"/>
</dbReference>
<dbReference type="AlphaFoldDB" id="A0A0A7KDQ8"/>
<dbReference type="PANTHER" id="PTHR13504:SF38">
    <property type="entry name" value="FIDO DOMAIN-CONTAINING PROTEIN"/>
    <property type="match status" value="1"/>
</dbReference>
<sequence length="181" mass="20085">MGNLGSDGKPFSPVETERLKWALLSLHRQMLDTAPEALDTALLQSWHVQLSAGIDRMRPGLLRDADITFGSYLGTSTAQIGAELSALIAVHLEGLPPLTADSTVEHATRVHAELIRIHPFWDGNGRLARAVQTWLCWSFGQRAPQYTDRTAYLGGLNRYHHTRDLGLLMEATFKALAEQEK</sequence>
<dbReference type="Proteomes" id="UP000030634">
    <property type="component" value="Chromosome"/>
</dbReference>
<gene>
    <name evidence="2" type="ORF">QR90_02685</name>
</gene>
<accession>A0A0A7KDQ8</accession>
<dbReference type="HOGENOM" id="CLU_1486749_0_0_0"/>
<name>A0A0A7KDQ8_9DEIO</name>
<evidence type="ECO:0000313" key="3">
    <source>
        <dbReference type="Proteomes" id="UP000030634"/>
    </source>
</evidence>
<protein>
    <submittedName>
        <fullName evidence="2">Filamentation induced by cAMP protein Fic</fullName>
    </submittedName>
</protein>
<dbReference type="KEGG" id="dsw:QR90_02685"/>
<dbReference type="STRING" id="1182571.QR90_02685"/>
<proteinExistence type="predicted"/>
<reference evidence="3" key="1">
    <citation type="submission" date="2014-11" db="EMBL/GenBank/DDBJ databases">
        <title>Hymenobacter sp. DG25B genome submission.</title>
        <authorList>
            <person name="Jung H.-Y."/>
            <person name="Kim M.K."/>
            <person name="Srinivasan S."/>
            <person name="Lim S."/>
        </authorList>
    </citation>
    <scope>NUCLEOTIDE SEQUENCE [LARGE SCALE GENOMIC DNA]</scope>
    <source>
        <strain evidence="3">DY59</strain>
    </source>
</reference>
<dbReference type="SUPFAM" id="SSF140931">
    <property type="entry name" value="Fic-like"/>
    <property type="match status" value="1"/>
</dbReference>
<evidence type="ECO:0000313" key="2">
    <source>
        <dbReference type="EMBL" id="AIZ44250.1"/>
    </source>
</evidence>
<dbReference type="PANTHER" id="PTHR13504">
    <property type="entry name" value="FIDO DOMAIN-CONTAINING PROTEIN DDB_G0283145"/>
    <property type="match status" value="1"/>
</dbReference>
<feature type="domain" description="Fido" evidence="1">
    <location>
        <begin position="38"/>
        <end position="179"/>
    </location>
</feature>
<dbReference type="EMBL" id="CP010028">
    <property type="protein sequence ID" value="AIZ44250.1"/>
    <property type="molecule type" value="Genomic_DNA"/>
</dbReference>